<keyword evidence="5" id="KW-0133">Cell shape</keyword>
<keyword evidence="6 8" id="KW-1133">Transmembrane helix</keyword>
<feature type="transmembrane region" description="Helical" evidence="8">
    <location>
        <begin position="102"/>
        <end position="124"/>
    </location>
</feature>
<keyword evidence="4 8" id="KW-0812">Transmembrane</keyword>
<evidence type="ECO:0000256" key="8">
    <source>
        <dbReference type="SAM" id="Phobius"/>
    </source>
</evidence>
<proteinExistence type="inferred from homology"/>
<keyword evidence="7 8" id="KW-0472">Membrane</keyword>
<evidence type="ECO:0000256" key="4">
    <source>
        <dbReference type="ARBA" id="ARBA00022692"/>
    </source>
</evidence>
<evidence type="ECO:0000256" key="7">
    <source>
        <dbReference type="ARBA" id="ARBA00023136"/>
    </source>
</evidence>
<dbReference type="NCBIfam" id="TIGR03426">
    <property type="entry name" value="shape_MreD"/>
    <property type="match status" value="1"/>
</dbReference>
<keyword evidence="3" id="KW-1003">Cell membrane</keyword>
<accession>A0A6G8Q9J2</accession>
<keyword evidence="10" id="KW-1185">Reference proteome</keyword>
<dbReference type="GO" id="GO:0008360">
    <property type="term" value="P:regulation of cell shape"/>
    <property type="evidence" value="ECO:0007669"/>
    <property type="project" value="UniProtKB-KW"/>
</dbReference>
<evidence type="ECO:0000256" key="6">
    <source>
        <dbReference type="ARBA" id="ARBA00022989"/>
    </source>
</evidence>
<protein>
    <submittedName>
        <fullName evidence="9">Rod shape-determining protein MreD</fullName>
    </submittedName>
</protein>
<feature type="transmembrane region" description="Helical" evidence="8">
    <location>
        <begin position="144"/>
        <end position="162"/>
    </location>
</feature>
<dbReference type="EMBL" id="CP045119">
    <property type="protein sequence ID" value="QIN83113.1"/>
    <property type="molecule type" value="Genomic_DNA"/>
</dbReference>
<dbReference type="Proteomes" id="UP000501452">
    <property type="component" value="Chromosome"/>
</dbReference>
<sequence>MMEQASVVRASVVVAVAVLLEAVLGPYLTFGYISPKFALIGMVFAVSPLRDLQAVLLGFFGGILLDSLGSGLFGVGALSGLAAATLAFRVGAVQRRGTERVLLAQVVAVSVVIYDLLGWMARSLAGLESPPFAEYAVAGILPDALLNAVLAYFVGGWLLKVVNTKKTAWESR</sequence>
<feature type="transmembrane region" description="Helical" evidence="8">
    <location>
        <begin position="6"/>
        <end position="30"/>
    </location>
</feature>
<evidence type="ECO:0000256" key="1">
    <source>
        <dbReference type="ARBA" id="ARBA00004651"/>
    </source>
</evidence>
<dbReference type="InterPro" id="IPR007227">
    <property type="entry name" value="Cell_shape_determining_MreD"/>
</dbReference>
<name>A0A6G8Q9J2_9ACTN</name>
<evidence type="ECO:0000313" key="9">
    <source>
        <dbReference type="EMBL" id="QIN83113.1"/>
    </source>
</evidence>
<comment type="subcellular location">
    <subcellularLocation>
        <location evidence="1">Cell membrane</location>
        <topology evidence="1">Multi-pass membrane protein</topology>
    </subcellularLocation>
</comment>
<feature type="transmembrane region" description="Helical" evidence="8">
    <location>
        <begin position="71"/>
        <end position="90"/>
    </location>
</feature>
<dbReference type="GO" id="GO:0005886">
    <property type="term" value="C:plasma membrane"/>
    <property type="evidence" value="ECO:0007669"/>
    <property type="project" value="UniProtKB-SubCell"/>
</dbReference>
<evidence type="ECO:0000256" key="2">
    <source>
        <dbReference type="ARBA" id="ARBA00007776"/>
    </source>
</evidence>
<reference evidence="9 10" key="1">
    <citation type="submission" date="2019-10" db="EMBL/GenBank/DDBJ databases">
        <title>Rubrobacter sp nov SCSIO 52090 isolated from a deep-sea sediment in the South China Sea.</title>
        <authorList>
            <person name="Chen R.W."/>
        </authorList>
    </citation>
    <scope>NUCLEOTIDE SEQUENCE [LARGE SCALE GENOMIC DNA]</scope>
    <source>
        <strain evidence="9 10">SCSIO 52909</strain>
    </source>
</reference>
<dbReference type="AlphaFoldDB" id="A0A6G8Q9J2"/>
<evidence type="ECO:0000256" key="3">
    <source>
        <dbReference type="ARBA" id="ARBA00022475"/>
    </source>
</evidence>
<comment type="similarity">
    <text evidence="2">Belongs to the MreD family.</text>
</comment>
<dbReference type="KEGG" id="rub:GBA63_11000"/>
<gene>
    <name evidence="9" type="primary">mreD</name>
    <name evidence="9" type="ORF">GBA63_11000</name>
</gene>
<dbReference type="Pfam" id="PF04093">
    <property type="entry name" value="MreD"/>
    <property type="match status" value="1"/>
</dbReference>
<organism evidence="9 10">
    <name type="scientific">Rubrobacter tropicus</name>
    <dbReference type="NCBI Taxonomy" id="2653851"/>
    <lineage>
        <taxon>Bacteria</taxon>
        <taxon>Bacillati</taxon>
        <taxon>Actinomycetota</taxon>
        <taxon>Rubrobacteria</taxon>
        <taxon>Rubrobacterales</taxon>
        <taxon>Rubrobacteraceae</taxon>
        <taxon>Rubrobacter</taxon>
    </lineage>
</organism>
<evidence type="ECO:0000313" key="10">
    <source>
        <dbReference type="Proteomes" id="UP000501452"/>
    </source>
</evidence>
<evidence type="ECO:0000256" key="5">
    <source>
        <dbReference type="ARBA" id="ARBA00022960"/>
    </source>
</evidence>